<organism evidence="2 3">
    <name type="scientific">Pseudomonas deceptionensis</name>
    <dbReference type="NCBI Taxonomy" id="882211"/>
    <lineage>
        <taxon>Bacteria</taxon>
        <taxon>Pseudomonadati</taxon>
        <taxon>Pseudomonadota</taxon>
        <taxon>Gammaproteobacteria</taxon>
        <taxon>Pseudomonadales</taxon>
        <taxon>Pseudomonadaceae</taxon>
        <taxon>Pseudomonas</taxon>
    </lineage>
</organism>
<keyword evidence="1" id="KW-0812">Transmembrane</keyword>
<dbReference type="Proteomes" id="UP000183613">
    <property type="component" value="Unassembled WGS sequence"/>
</dbReference>
<protein>
    <submittedName>
        <fullName evidence="2">Uncharacterized protein</fullName>
    </submittedName>
</protein>
<accession>A0A0J6GFN3</accession>
<feature type="transmembrane region" description="Helical" evidence="1">
    <location>
        <begin position="39"/>
        <end position="59"/>
    </location>
</feature>
<feature type="transmembrane region" description="Helical" evidence="1">
    <location>
        <begin position="7"/>
        <end position="27"/>
    </location>
</feature>
<evidence type="ECO:0000313" key="2">
    <source>
        <dbReference type="EMBL" id="SEE91816.1"/>
    </source>
</evidence>
<keyword evidence="3" id="KW-1185">Reference proteome</keyword>
<evidence type="ECO:0000256" key="1">
    <source>
        <dbReference type="SAM" id="Phobius"/>
    </source>
</evidence>
<dbReference type="EMBL" id="FNUD01000002">
    <property type="protein sequence ID" value="SEE91816.1"/>
    <property type="molecule type" value="Genomic_DNA"/>
</dbReference>
<proteinExistence type="predicted"/>
<keyword evidence="1" id="KW-0472">Membrane</keyword>
<dbReference type="PATRIC" id="fig|882211.3.peg.245"/>
<name>A0A0J6GFN3_PSEDM</name>
<reference evidence="2" key="1">
    <citation type="submission" date="2016-10" db="EMBL/GenBank/DDBJ databases">
        <authorList>
            <person name="Varghese N."/>
            <person name="Submissions S."/>
        </authorList>
    </citation>
    <scope>NUCLEOTIDE SEQUENCE [LARGE SCALE GENOMIC DNA]</scope>
    <source>
        <strain evidence="2">LMG 25555</strain>
    </source>
</reference>
<evidence type="ECO:0000313" key="3">
    <source>
        <dbReference type="Proteomes" id="UP000183613"/>
    </source>
</evidence>
<gene>
    <name evidence="2" type="ORF">SAMN04489800_2825</name>
</gene>
<dbReference type="AlphaFoldDB" id="A0A0J6GFN3"/>
<keyword evidence="1" id="KW-1133">Transmembrane helix</keyword>
<sequence length="73" mass="8028">MKVLRYLIYGCLVFIVMKLGFLMLGIMNGGHDTAGVKSIASFVMLLMVLVPVYIVAFVLKKIFAKKSDEVGGE</sequence>
<comment type="caution">
    <text evidence="2">The sequence shown here is derived from an EMBL/GenBank/DDBJ whole genome shotgun (WGS) entry which is preliminary data.</text>
</comment>